<dbReference type="Pfam" id="PF03367">
    <property type="entry name" value="Zn_ribbon_ZPR1"/>
    <property type="match status" value="1"/>
</dbReference>
<keyword evidence="7" id="KW-1185">Reference proteome</keyword>
<dbReference type="PANTHER" id="PTHR10876">
    <property type="entry name" value="ZINC FINGER PROTEIN ZPR1"/>
    <property type="match status" value="1"/>
</dbReference>
<accession>A0ABY7E6D6</accession>
<dbReference type="Pfam" id="PF22794">
    <property type="entry name" value="jr-ZPR1"/>
    <property type="match status" value="2"/>
</dbReference>
<dbReference type="Gene3D" id="2.20.25.420">
    <property type="entry name" value="ZPR1, zinc finger domain"/>
    <property type="match status" value="1"/>
</dbReference>
<dbReference type="InterPro" id="IPR042451">
    <property type="entry name" value="ZPR1_A/B_dom"/>
</dbReference>
<keyword evidence="3" id="KW-0863">Zinc-finger</keyword>
<dbReference type="Proteomes" id="UP001164746">
    <property type="component" value="Chromosome 5"/>
</dbReference>
<dbReference type="NCBIfam" id="TIGR00310">
    <property type="entry name" value="ZPR1_znf"/>
    <property type="match status" value="1"/>
</dbReference>
<feature type="domain" description="Zinc finger ZPR1-type" evidence="5">
    <location>
        <begin position="2"/>
        <end position="121"/>
    </location>
</feature>
<organism evidence="6 7">
    <name type="scientific">Mya arenaria</name>
    <name type="common">Soft-shell clam</name>
    <dbReference type="NCBI Taxonomy" id="6604"/>
    <lineage>
        <taxon>Eukaryota</taxon>
        <taxon>Metazoa</taxon>
        <taxon>Spiralia</taxon>
        <taxon>Lophotrochozoa</taxon>
        <taxon>Mollusca</taxon>
        <taxon>Bivalvia</taxon>
        <taxon>Autobranchia</taxon>
        <taxon>Heteroconchia</taxon>
        <taxon>Euheterodonta</taxon>
        <taxon>Imparidentia</taxon>
        <taxon>Neoheterodontei</taxon>
        <taxon>Myida</taxon>
        <taxon>Myoidea</taxon>
        <taxon>Myidae</taxon>
        <taxon>Mya</taxon>
    </lineage>
</organism>
<dbReference type="InterPro" id="IPR040141">
    <property type="entry name" value="ZPR1"/>
</dbReference>
<keyword evidence="4" id="KW-0862">Zinc</keyword>
<dbReference type="InterPro" id="IPR004457">
    <property type="entry name" value="Znf_ZPR1"/>
</dbReference>
<evidence type="ECO:0000256" key="1">
    <source>
        <dbReference type="ARBA" id="ARBA00008354"/>
    </source>
</evidence>
<feature type="domain" description="Zinc finger ZPR1-type" evidence="5">
    <location>
        <begin position="125"/>
        <end position="275"/>
    </location>
</feature>
<evidence type="ECO:0000313" key="7">
    <source>
        <dbReference type="Proteomes" id="UP001164746"/>
    </source>
</evidence>
<name>A0ABY7E6D6_MYAAR</name>
<evidence type="ECO:0000313" key="6">
    <source>
        <dbReference type="EMBL" id="WAR05600.1"/>
    </source>
</evidence>
<protein>
    <submittedName>
        <fullName evidence="6">ZPR1-like protein</fullName>
    </submittedName>
</protein>
<dbReference type="InterPro" id="IPR056180">
    <property type="entry name" value="ZPR1_jr_dom"/>
</dbReference>
<dbReference type="SMART" id="SM00709">
    <property type="entry name" value="Zpr1"/>
    <property type="match status" value="2"/>
</dbReference>
<dbReference type="Gene3D" id="2.60.120.1040">
    <property type="entry name" value="ZPR1, A/B domain"/>
    <property type="match status" value="2"/>
</dbReference>
<evidence type="ECO:0000256" key="2">
    <source>
        <dbReference type="ARBA" id="ARBA00022723"/>
    </source>
</evidence>
<evidence type="ECO:0000256" key="4">
    <source>
        <dbReference type="ARBA" id="ARBA00022833"/>
    </source>
</evidence>
<comment type="similarity">
    <text evidence="1">Belongs to the ZPR1 family.</text>
</comment>
<gene>
    <name evidence="6" type="ORF">MAR_020969</name>
</gene>
<keyword evidence="2" id="KW-0479">Metal-binding</keyword>
<dbReference type="PANTHER" id="PTHR10876:SF0">
    <property type="entry name" value="ZINC FINGER PROTEIN ZPR1"/>
    <property type="match status" value="1"/>
</dbReference>
<reference evidence="6" key="1">
    <citation type="submission" date="2022-11" db="EMBL/GenBank/DDBJ databases">
        <title>Centuries of genome instability and evolution in soft-shell clam transmissible cancer (bioRxiv).</title>
        <authorList>
            <person name="Hart S.F.M."/>
            <person name="Yonemitsu M.A."/>
            <person name="Giersch R.M."/>
            <person name="Beal B.F."/>
            <person name="Arriagada G."/>
            <person name="Davis B.W."/>
            <person name="Ostrander E.A."/>
            <person name="Goff S.P."/>
            <person name="Metzger M.J."/>
        </authorList>
    </citation>
    <scope>NUCLEOTIDE SEQUENCE</scope>
    <source>
        <strain evidence="6">MELC-2E11</strain>
        <tissue evidence="6">Siphon/mantle</tissue>
    </source>
</reference>
<sequence length="279" mass="30936">MASSVEHKKPLFRNINAEEDDPEVTEIESLCVNCEKQDLNRQFVQTDTATVSIPELDFEAPPNKGALTTVEGIIDRVIEGLNQDQILRRIQHPDDAAKIDTFIGKLEQLKTCQQPFHMVEEAPREDAPQEFHAKDEEVVIMALNCDACGLRDTEVKGGGGIESKGRKIILKITDVSDLSRDVLRSEMCCVNIPELDFSTEMSGSAGKFTTLEGLLDDLTTQLRATNPFMMGDSGQKDKISQIDEFCDKLDKIKSGENLDVHIVLDDMTGNSYLQGTAES</sequence>
<evidence type="ECO:0000259" key="5">
    <source>
        <dbReference type="SMART" id="SM00709"/>
    </source>
</evidence>
<evidence type="ECO:0000256" key="3">
    <source>
        <dbReference type="ARBA" id="ARBA00022771"/>
    </source>
</evidence>
<dbReference type="EMBL" id="CP111016">
    <property type="protein sequence ID" value="WAR05600.1"/>
    <property type="molecule type" value="Genomic_DNA"/>
</dbReference>
<dbReference type="InterPro" id="IPR042452">
    <property type="entry name" value="ZPR1_Znf1/2"/>
</dbReference>
<proteinExistence type="inferred from homology"/>